<proteinExistence type="predicted"/>
<dbReference type="EMBL" id="CP014639">
    <property type="protein sequence ID" value="ANH78230.1"/>
    <property type="molecule type" value="Genomic_DNA"/>
</dbReference>
<organism evidence="1 2">
    <name type="scientific">Candidatus Chlamydia sanziniae</name>
    <dbReference type="NCBI Taxonomy" id="1806891"/>
    <lineage>
        <taxon>Bacteria</taxon>
        <taxon>Pseudomonadati</taxon>
        <taxon>Chlamydiota</taxon>
        <taxon>Chlamydiia</taxon>
        <taxon>Chlamydiales</taxon>
        <taxon>Chlamydiaceae</taxon>
        <taxon>Chlamydia/Chlamydophila group</taxon>
        <taxon>Chlamydia</taxon>
    </lineage>
</organism>
<dbReference type="KEGG" id="csaz:Cs308_0054"/>
<accession>A0A1A9HTA9</accession>
<reference evidence="2" key="1">
    <citation type="submission" date="2016-03" db="EMBL/GenBank/DDBJ databases">
        <title>Culture-independent genomics supports pathogen discovery for uncultivable bacteria within the genus Chlamydia.</title>
        <authorList>
            <person name="Taylor-Brown A."/>
            <person name="Bachmann N.L."/>
            <person name="Borel N."/>
            <person name="Polkinghorne A."/>
        </authorList>
    </citation>
    <scope>NUCLEOTIDE SEQUENCE [LARGE SCALE GENOMIC DNA]</scope>
    <source>
        <strain evidence="2">2742-308</strain>
    </source>
</reference>
<dbReference type="Proteomes" id="UP000078162">
    <property type="component" value="Chromosome"/>
</dbReference>
<dbReference type="STRING" id="1806891.Cs308_0054"/>
<dbReference type="AlphaFoldDB" id="A0A1A9HTA9"/>
<gene>
    <name evidence="1" type="ORF">Cs308_0054</name>
</gene>
<evidence type="ECO:0000313" key="2">
    <source>
        <dbReference type="Proteomes" id="UP000078162"/>
    </source>
</evidence>
<name>A0A1A9HTA9_9CHLA</name>
<protein>
    <submittedName>
        <fullName evidence="1">Uncharacterized protein</fullName>
    </submittedName>
</protein>
<evidence type="ECO:0000313" key="1">
    <source>
        <dbReference type="EMBL" id="ANH78230.1"/>
    </source>
</evidence>
<keyword evidence="2" id="KW-1185">Reference proteome</keyword>
<sequence length="37" mass="4323">MLSEEQEESLIGKVGAVFVFERIRLKRAKLSYETTYT</sequence>